<dbReference type="EMBL" id="FOXF01000003">
    <property type="protein sequence ID" value="SFP04554.1"/>
    <property type="molecule type" value="Genomic_DNA"/>
</dbReference>
<gene>
    <name evidence="2" type="ORF">SAMN02910344_00294</name>
</gene>
<name>A0A662ZG40_9GAMM</name>
<dbReference type="OrthoDB" id="9798676at2"/>
<dbReference type="Pfam" id="PF13723">
    <property type="entry name" value="Ketoacyl-synt_2"/>
    <property type="match status" value="1"/>
</dbReference>
<keyword evidence="3" id="KW-1185">Reference proteome</keyword>
<evidence type="ECO:0000313" key="2">
    <source>
        <dbReference type="EMBL" id="SFP04554.1"/>
    </source>
</evidence>
<evidence type="ECO:0000259" key="1">
    <source>
        <dbReference type="Pfam" id="PF13723"/>
    </source>
</evidence>
<dbReference type="InterPro" id="IPR014030">
    <property type="entry name" value="Ketoacyl_synth_N"/>
</dbReference>
<dbReference type="Proteomes" id="UP000243745">
    <property type="component" value="Unassembled WGS sequence"/>
</dbReference>
<evidence type="ECO:0000313" key="3">
    <source>
        <dbReference type="Proteomes" id="UP000243745"/>
    </source>
</evidence>
<dbReference type="AlphaFoldDB" id="A0A662ZG40"/>
<feature type="domain" description="Beta-ketoacyl synthase-like N-terminal" evidence="1">
    <location>
        <begin position="41"/>
        <end position="218"/>
    </location>
</feature>
<accession>A0A662ZG40</accession>
<organism evidence="2 3">
    <name type="scientific">Ruminobacter amylophilus</name>
    <dbReference type="NCBI Taxonomy" id="867"/>
    <lineage>
        <taxon>Bacteria</taxon>
        <taxon>Pseudomonadati</taxon>
        <taxon>Pseudomonadota</taxon>
        <taxon>Gammaproteobacteria</taxon>
        <taxon>Aeromonadales</taxon>
        <taxon>Succinivibrionaceae</taxon>
        <taxon>Ruminobacter</taxon>
    </lineage>
</organism>
<reference evidence="2 3" key="1">
    <citation type="submission" date="2016-10" db="EMBL/GenBank/DDBJ databases">
        <authorList>
            <person name="Varghese N."/>
            <person name="Submissions S."/>
        </authorList>
    </citation>
    <scope>NUCLEOTIDE SEQUENCE [LARGE SCALE GENOMIC DNA]</scope>
    <source>
        <strain evidence="2 3">DSM 1361</strain>
    </source>
</reference>
<sequence length="259" mass="29166">MSFRFNLKQVYFLSGYAHAYEELKKIQGSNYNHHDDGSIKELPVIKAIPMMMRRRLSSSGKMAVALSMEAFRHYEIDKVIFASRTGETKRCITLLRDVYMDNGVSPTEFSASVHNGNVGVFSIVSRFFGETTAVSAAEKTLGAAMAEAYASLYGEGKERVLIVVYEEDLSNNIMPIPESVFGNGSYACAAVLEKWQADISSVDELYRTDSAMKTSESDPETEEHYFEFDYGREGGMDPVDYFRELRFVNPPQPEPAEDR</sequence>
<proteinExistence type="predicted"/>
<protein>
    <submittedName>
        <fullName evidence="2">Beta-ketoacyl synthase, N-terminal domain</fullName>
    </submittedName>
</protein>
<dbReference type="RefSeq" id="WP_093140251.1">
    <property type="nucleotide sequence ID" value="NZ_FOXF01000003.1"/>
</dbReference>